<dbReference type="OrthoDB" id="1879114at2759"/>
<dbReference type="InterPro" id="IPR021954">
    <property type="entry name" value="CRR7"/>
</dbReference>
<dbReference type="EMBL" id="LFYR01001565">
    <property type="protein sequence ID" value="KMZ60821.1"/>
    <property type="molecule type" value="Genomic_DNA"/>
</dbReference>
<protein>
    <submittedName>
        <fullName evidence="1">Chlororespiratory reduction 7</fullName>
    </submittedName>
</protein>
<evidence type="ECO:0000313" key="2">
    <source>
        <dbReference type="Proteomes" id="UP000036987"/>
    </source>
</evidence>
<proteinExistence type="predicted"/>
<dbReference type="OMA" id="WLENWAG"/>
<comment type="caution">
    <text evidence="1">The sequence shown here is derived from an EMBL/GenBank/DDBJ whole genome shotgun (WGS) entry which is preliminary data.</text>
</comment>
<dbReference type="PANTHER" id="PTHR36803">
    <property type="entry name" value="PROTEIN CHLORORESPIRATORY REDUCTION 7, CHLOROPLASTIC"/>
    <property type="match status" value="1"/>
</dbReference>
<dbReference type="Proteomes" id="UP000036987">
    <property type="component" value="Unassembled WGS sequence"/>
</dbReference>
<dbReference type="Pfam" id="PF12095">
    <property type="entry name" value="CRR7"/>
    <property type="match status" value="1"/>
</dbReference>
<dbReference type="AlphaFoldDB" id="A0A0K9NVM4"/>
<dbReference type="STRING" id="29655.A0A0K9NVM4"/>
<name>A0A0K9NVM4_ZOSMR</name>
<evidence type="ECO:0000313" key="1">
    <source>
        <dbReference type="EMBL" id="KMZ60821.1"/>
    </source>
</evidence>
<accession>A0A0K9NVM4</accession>
<dbReference type="PANTHER" id="PTHR36803:SF1">
    <property type="entry name" value="PROTEIN CHLORORESPIRATORY REDUCTION 7, CHLOROPLASTIC"/>
    <property type="match status" value="1"/>
</dbReference>
<sequence>MAIAAATAGGFLFSPTVTKTRFIISHLQLHFPITATNPNTSQGRRQLHVQIHAVRRRRSNFKSDTYVLMEPGKSEVFVSEEELRLTLKDRLQNWPSESLPPDLSRFDSVDEAVTHLIRSVCELDVDGEVGSIQWYQVRLE</sequence>
<reference evidence="2" key="1">
    <citation type="journal article" date="2016" name="Nature">
        <title>The genome of the seagrass Zostera marina reveals angiosperm adaptation to the sea.</title>
        <authorList>
            <person name="Olsen J.L."/>
            <person name="Rouze P."/>
            <person name="Verhelst B."/>
            <person name="Lin Y.-C."/>
            <person name="Bayer T."/>
            <person name="Collen J."/>
            <person name="Dattolo E."/>
            <person name="De Paoli E."/>
            <person name="Dittami S."/>
            <person name="Maumus F."/>
            <person name="Michel G."/>
            <person name="Kersting A."/>
            <person name="Lauritano C."/>
            <person name="Lohaus R."/>
            <person name="Toepel M."/>
            <person name="Tonon T."/>
            <person name="Vanneste K."/>
            <person name="Amirebrahimi M."/>
            <person name="Brakel J."/>
            <person name="Bostroem C."/>
            <person name="Chovatia M."/>
            <person name="Grimwood J."/>
            <person name="Jenkins J.W."/>
            <person name="Jueterbock A."/>
            <person name="Mraz A."/>
            <person name="Stam W.T."/>
            <person name="Tice H."/>
            <person name="Bornberg-Bauer E."/>
            <person name="Green P.J."/>
            <person name="Pearson G.A."/>
            <person name="Procaccini G."/>
            <person name="Duarte C.M."/>
            <person name="Schmutz J."/>
            <person name="Reusch T.B.H."/>
            <person name="Van de Peer Y."/>
        </authorList>
    </citation>
    <scope>NUCLEOTIDE SEQUENCE [LARGE SCALE GENOMIC DNA]</scope>
    <source>
        <strain evidence="2">cv. Finnish</strain>
    </source>
</reference>
<gene>
    <name evidence="1" type="ORF">ZOSMA_56G00520</name>
</gene>
<dbReference type="Gene3D" id="3.90.940.40">
    <property type="entry name" value="Protein CHLORORESPIRATORY REDUCTION 7"/>
    <property type="match status" value="1"/>
</dbReference>
<keyword evidence="2" id="KW-1185">Reference proteome</keyword>
<organism evidence="1 2">
    <name type="scientific">Zostera marina</name>
    <name type="common">Eelgrass</name>
    <dbReference type="NCBI Taxonomy" id="29655"/>
    <lineage>
        <taxon>Eukaryota</taxon>
        <taxon>Viridiplantae</taxon>
        <taxon>Streptophyta</taxon>
        <taxon>Embryophyta</taxon>
        <taxon>Tracheophyta</taxon>
        <taxon>Spermatophyta</taxon>
        <taxon>Magnoliopsida</taxon>
        <taxon>Liliopsida</taxon>
        <taxon>Zosteraceae</taxon>
        <taxon>Zostera</taxon>
    </lineage>
</organism>
<dbReference type="InterPro" id="IPR038150">
    <property type="entry name" value="CRR7-like_sf"/>
</dbReference>